<dbReference type="AlphaFoldDB" id="A0A1H3WQM9"/>
<evidence type="ECO:0000313" key="3">
    <source>
        <dbReference type="EMBL" id="SDZ89456.1"/>
    </source>
</evidence>
<reference evidence="4" key="1">
    <citation type="submission" date="2016-10" db="EMBL/GenBank/DDBJ databases">
        <authorList>
            <person name="Varghese N."/>
            <person name="Submissions S."/>
        </authorList>
    </citation>
    <scope>NUCLEOTIDE SEQUENCE [LARGE SCALE GENOMIC DNA]</scope>
    <source>
        <strain evidence="4">DSM 25157</strain>
    </source>
</reference>
<proteinExistence type="predicted"/>
<dbReference type="Proteomes" id="UP000199002">
    <property type="component" value="Unassembled WGS sequence"/>
</dbReference>
<protein>
    <submittedName>
        <fullName evidence="3">Putative solute:sodium symporter small subunit</fullName>
    </submittedName>
</protein>
<organism evidence="3 4">
    <name type="scientific">Acidovorax soli</name>
    <dbReference type="NCBI Taxonomy" id="592050"/>
    <lineage>
        <taxon>Bacteria</taxon>
        <taxon>Pseudomonadati</taxon>
        <taxon>Pseudomonadota</taxon>
        <taxon>Betaproteobacteria</taxon>
        <taxon>Burkholderiales</taxon>
        <taxon>Comamonadaceae</taxon>
        <taxon>Acidovorax</taxon>
    </lineage>
</organism>
<evidence type="ECO:0000259" key="2">
    <source>
        <dbReference type="Pfam" id="PF13937"/>
    </source>
</evidence>
<dbReference type="InterPro" id="IPR019886">
    <property type="entry name" value="Na_symporter_ssu"/>
</dbReference>
<feature type="domain" description="Sodium symporter small subunit" evidence="2">
    <location>
        <begin position="24"/>
        <end position="90"/>
    </location>
</feature>
<keyword evidence="4" id="KW-1185">Reference proteome</keyword>
<dbReference type="EMBL" id="FNQJ01000003">
    <property type="protein sequence ID" value="SDZ89456.1"/>
    <property type="molecule type" value="Genomic_DNA"/>
</dbReference>
<gene>
    <name evidence="3" type="ORF">SAMN05421875_10317</name>
</gene>
<evidence type="ECO:0000313" key="4">
    <source>
        <dbReference type="Proteomes" id="UP000199002"/>
    </source>
</evidence>
<keyword evidence="1" id="KW-0472">Membrane</keyword>
<dbReference type="GeneID" id="34233693"/>
<dbReference type="RefSeq" id="WP_092697027.1">
    <property type="nucleotide sequence ID" value="NZ_CAXIQL010000090.1"/>
</dbReference>
<dbReference type="NCBIfam" id="TIGR03647">
    <property type="entry name" value="Na_symport_sm"/>
    <property type="match status" value="1"/>
</dbReference>
<dbReference type="STRING" id="592050.SAMN05421875_10317"/>
<sequence>MQPLKKIHEPELAGPFPPDMHDVRHLWLKGGLLLAWALVSFVAAYFARDLQAFVVAGWPLGHWIAAQGAVLMFIAIVVVYCWAMNRFERQDAARMAALTIERAPSHG</sequence>
<feature type="transmembrane region" description="Helical" evidence="1">
    <location>
        <begin position="60"/>
        <end position="83"/>
    </location>
</feature>
<feature type="transmembrane region" description="Helical" evidence="1">
    <location>
        <begin position="26"/>
        <end position="48"/>
    </location>
</feature>
<accession>A0A1H3WQM9</accession>
<name>A0A1H3WQM9_9BURK</name>
<keyword evidence="1" id="KW-0812">Transmembrane</keyword>
<keyword evidence="1" id="KW-1133">Transmembrane helix</keyword>
<evidence type="ECO:0000256" key="1">
    <source>
        <dbReference type="SAM" id="Phobius"/>
    </source>
</evidence>
<dbReference type="Pfam" id="PF13937">
    <property type="entry name" value="DUF4212"/>
    <property type="match status" value="1"/>
</dbReference>